<organism evidence="1 2">
    <name type="scientific">Isoptericola hypogeus</name>
    <dbReference type="NCBI Taxonomy" id="300179"/>
    <lineage>
        <taxon>Bacteria</taxon>
        <taxon>Bacillati</taxon>
        <taxon>Actinomycetota</taxon>
        <taxon>Actinomycetes</taxon>
        <taxon>Micrococcales</taxon>
        <taxon>Promicromonosporaceae</taxon>
        <taxon>Isoptericola</taxon>
    </lineage>
</organism>
<protein>
    <submittedName>
        <fullName evidence="1">Uncharacterized protein</fullName>
    </submittedName>
</protein>
<reference evidence="2" key="1">
    <citation type="journal article" date="2019" name="Int. J. Syst. Evol. Microbiol.">
        <title>The Global Catalogue of Microorganisms (GCM) 10K type strain sequencing project: providing services to taxonomists for standard genome sequencing and annotation.</title>
        <authorList>
            <consortium name="The Broad Institute Genomics Platform"/>
            <consortium name="The Broad Institute Genome Sequencing Center for Infectious Disease"/>
            <person name="Wu L."/>
            <person name="Ma J."/>
        </authorList>
    </citation>
    <scope>NUCLEOTIDE SEQUENCE [LARGE SCALE GENOMIC DNA]</scope>
    <source>
        <strain evidence="2">JCM 15589</strain>
    </source>
</reference>
<dbReference type="EMBL" id="BAAAPM010000003">
    <property type="protein sequence ID" value="GAA1715838.1"/>
    <property type="molecule type" value="Genomic_DNA"/>
</dbReference>
<evidence type="ECO:0000313" key="2">
    <source>
        <dbReference type="Proteomes" id="UP001501138"/>
    </source>
</evidence>
<dbReference type="RefSeq" id="WP_344246263.1">
    <property type="nucleotide sequence ID" value="NZ_BAAAPM010000003.1"/>
</dbReference>
<dbReference type="Proteomes" id="UP001501138">
    <property type="component" value="Unassembled WGS sequence"/>
</dbReference>
<proteinExistence type="predicted"/>
<keyword evidence="2" id="KW-1185">Reference proteome</keyword>
<gene>
    <name evidence="1" type="ORF">GCM10009809_09980</name>
</gene>
<sequence>MTRRMTSWNGGLRVVVPGTWANVPVDDPARTTAFVKRLVKDQVGTADRLARVRREAAQELLVTAREAAAIGVHTFLISLEMVPGVPFPAAVMMVDEEWPAAGAAGARATTEDEVRAALTAAYPSGEVAVQRNGPVARVVEMAEGRTSEGEDALPVRTMRLEYHMPYPDRSKLLLVRVNVPNIPSAEPFATLFDEIVDSVTFVVDPAGDGEVAVTEEQPVAG</sequence>
<accession>A0ABP4V1Y3</accession>
<evidence type="ECO:0000313" key="1">
    <source>
        <dbReference type="EMBL" id="GAA1715838.1"/>
    </source>
</evidence>
<comment type="caution">
    <text evidence="1">The sequence shown here is derived from an EMBL/GenBank/DDBJ whole genome shotgun (WGS) entry which is preliminary data.</text>
</comment>
<name>A0ABP4V1Y3_9MICO</name>